<accession>A0ABU9S1L7</accession>
<name>A0ABU9S1L7_9BURK</name>
<evidence type="ECO:0000313" key="1">
    <source>
        <dbReference type="EMBL" id="MEM5426183.1"/>
    </source>
</evidence>
<organism evidence="1 2">
    <name type="scientific">Paraburkholderia ferrariae</name>
    <dbReference type="NCBI Taxonomy" id="386056"/>
    <lineage>
        <taxon>Bacteria</taxon>
        <taxon>Pseudomonadati</taxon>
        <taxon>Pseudomonadota</taxon>
        <taxon>Betaproteobacteria</taxon>
        <taxon>Burkholderiales</taxon>
        <taxon>Burkholderiaceae</taxon>
        <taxon>Paraburkholderia</taxon>
    </lineage>
</organism>
<protein>
    <submittedName>
        <fullName evidence="1">Uncharacterized protein</fullName>
    </submittedName>
</protein>
<dbReference type="EMBL" id="JAYMRV010000015">
    <property type="protein sequence ID" value="MEM5426183.1"/>
    <property type="molecule type" value="Genomic_DNA"/>
</dbReference>
<dbReference type="Proteomes" id="UP001489897">
    <property type="component" value="Unassembled WGS sequence"/>
</dbReference>
<comment type="caution">
    <text evidence="1">The sequence shown here is derived from an EMBL/GenBank/DDBJ whole genome shotgun (WGS) entry which is preliminary data.</text>
</comment>
<dbReference type="RefSeq" id="WP_069269246.1">
    <property type="nucleotide sequence ID" value="NZ_JAYMRV010000015.1"/>
</dbReference>
<sequence>MLNAVIPSQATVYQQWVQGLSDSNEAFRRLADAQLRISALAIDVGVASLVSYQSVLRVVIDENVVGRLFGQPLRQAMTAAVKMAACGSASDGAVVSHASR</sequence>
<gene>
    <name evidence="1" type="ORF">VSR73_34770</name>
</gene>
<proteinExistence type="predicted"/>
<keyword evidence="2" id="KW-1185">Reference proteome</keyword>
<evidence type="ECO:0000313" key="2">
    <source>
        <dbReference type="Proteomes" id="UP001489897"/>
    </source>
</evidence>
<reference evidence="1 2" key="1">
    <citation type="submission" date="2024-01" db="EMBL/GenBank/DDBJ databases">
        <title>The diversity of rhizobia nodulating Mimosa spp. in eleven states of Brazil covering several biomes is determined by host plant, location, and edaphic factors.</title>
        <authorList>
            <person name="Rouws L."/>
            <person name="Barauna A."/>
            <person name="Beukes C."/>
            <person name="De Faria S.M."/>
            <person name="Gross E."/>
            <person name="Dos Reis Junior F.B."/>
            <person name="Simon M."/>
            <person name="Maluk M."/>
            <person name="Odee D.W."/>
            <person name="Kenicer G."/>
            <person name="Young J.P.W."/>
            <person name="Reis V.M."/>
            <person name="Zilli J."/>
            <person name="James E.K."/>
        </authorList>
    </citation>
    <scope>NUCLEOTIDE SEQUENCE [LARGE SCALE GENOMIC DNA]</scope>
    <source>
        <strain evidence="1 2">JPY167</strain>
    </source>
</reference>